<dbReference type="InterPro" id="IPR036259">
    <property type="entry name" value="MFS_trans_sf"/>
</dbReference>
<dbReference type="Proteomes" id="UP001497623">
    <property type="component" value="Unassembled WGS sequence"/>
</dbReference>
<feature type="transmembrane region" description="Helical" evidence="5">
    <location>
        <begin position="28"/>
        <end position="47"/>
    </location>
</feature>
<feature type="non-terminal residue" evidence="7">
    <location>
        <position position="1"/>
    </location>
</feature>
<feature type="domain" description="Major facilitator superfamily (MFS) profile" evidence="6">
    <location>
        <begin position="1"/>
        <end position="142"/>
    </location>
</feature>
<name>A0AAV2SK89_MEGNR</name>
<keyword evidence="3 5" id="KW-1133">Transmembrane helix</keyword>
<comment type="subcellular location">
    <subcellularLocation>
        <location evidence="1">Membrane</location>
        <topology evidence="1">Multi-pass membrane protein</topology>
    </subcellularLocation>
</comment>
<keyword evidence="4 5" id="KW-0472">Membrane</keyword>
<protein>
    <recommendedName>
        <fullName evidence="6">Major facilitator superfamily (MFS) profile domain-containing protein</fullName>
    </recommendedName>
</protein>
<feature type="transmembrane region" description="Helical" evidence="5">
    <location>
        <begin position="114"/>
        <end position="137"/>
    </location>
</feature>
<proteinExistence type="predicted"/>
<dbReference type="PROSITE" id="PS50850">
    <property type="entry name" value="MFS"/>
    <property type="match status" value="1"/>
</dbReference>
<sequence>CLQILSGLVELPAYSVWAAVLHRLGRKYPTVGSFIIGGLALLALHFVSRDVSWARMVLALTGKFSISCAWSGLGLHALELFPTELRTLARGLCVMASRVGGIVAPMVSDILGAYFPWAPSMIFGCGAVVAGLAHLLLPETLGRDLPDTIHDL</sequence>
<dbReference type="PANTHER" id="PTHR24064">
    <property type="entry name" value="SOLUTE CARRIER FAMILY 22 MEMBER"/>
    <property type="match status" value="1"/>
</dbReference>
<keyword evidence="2 5" id="KW-0812">Transmembrane</keyword>
<evidence type="ECO:0000256" key="1">
    <source>
        <dbReference type="ARBA" id="ARBA00004141"/>
    </source>
</evidence>
<dbReference type="GO" id="GO:0022857">
    <property type="term" value="F:transmembrane transporter activity"/>
    <property type="evidence" value="ECO:0007669"/>
    <property type="project" value="InterPro"/>
</dbReference>
<keyword evidence="8" id="KW-1185">Reference proteome</keyword>
<evidence type="ECO:0000256" key="4">
    <source>
        <dbReference type="ARBA" id="ARBA00023136"/>
    </source>
</evidence>
<evidence type="ECO:0000256" key="3">
    <source>
        <dbReference type="ARBA" id="ARBA00022989"/>
    </source>
</evidence>
<evidence type="ECO:0000313" key="8">
    <source>
        <dbReference type="Proteomes" id="UP001497623"/>
    </source>
</evidence>
<evidence type="ECO:0000259" key="6">
    <source>
        <dbReference type="PROSITE" id="PS50850"/>
    </source>
</evidence>
<evidence type="ECO:0000256" key="2">
    <source>
        <dbReference type="ARBA" id="ARBA00022692"/>
    </source>
</evidence>
<gene>
    <name evidence="7" type="ORF">MNOR_LOCUS37425</name>
</gene>
<dbReference type="Gene3D" id="1.20.1250.20">
    <property type="entry name" value="MFS general substrate transporter like domains"/>
    <property type="match status" value="1"/>
</dbReference>
<dbReference type="SUPFAM" id="SSF103473">
    <property type="entry name" value="MFS general substrate transporter"/>
    <property type="match status" value="1"/>
</dbReference>
<dbReference type="GO" id="GO:0016020">
    <property type="term" value="C:membrane"/>
    <property type="evidence" value="ECO:0007669"/>
    <property type="project" value="UniProtKB-SubCell"/>
</dbReference>
<dbReference type="InterPro" id="IPR011701">
    <property type="entry name" value="MFS"/>
</dbReference>
<accession>A0AAV2SK89</accession>
<dbReference type="AlphaFoldDB" id="A0AAV2SK89"/>
<dbReference type="InterPro" id="IPR020846">
    <property type="entry name" value="MFS_dom"/>
</dbReference>
<dbReference type="Pfam" id="PF07690">
    <property type="entry name" value="MFS_1"/>
    <property type="match status" value="1"/>
</dbReference>
<dbReference type="EMBL" id="CAXKWB010075212">
    <property type="protein sequence ID" value="CAL4199042.1"/>
    <property type="molecule type" value="Genomic_DNA"/>
</dbReference>
<comment type="caution">
    <text evidence="7">The sequence shown here is derived from an EMBL/GenBank/DDBJ whole genome shotgun (WGS) entry which is preliminary data.</text>
</comment>
<organism evidence="7 8">
    <name type="scientific">Meganyctiphanes norvegica</name>
    <name type="common">Northern krill</name>
    <name type="synonym">Thysanopoda norvegica</name>
    <dbReference type="NCBI Taxonomy" id="48144"/>
    <lineage>
        <taxon>Eukaryota</taxon>
        <taxon>Metazoa</taxon>
        <taxon>Ecdysozoa</taxon>
        <taxon>Arthropoda</taxon>
        <taxon>Crustacea</taxon>
        <taxon>Multicrustacea</taxon>
        <taxon>Malacostraca</taxon>
        <taxon>Eumalacostraca</taxon>
        <taxon>Eucarida</taxon>
        <taxon>Euphausiacea</taxon>
        <taxon>Euphausiidae</taxon>
        <taxon>Meganyctiphanes</taxon>
    </lineage>
</organism>
<evidence type="ECO:0000313" key="7">
    <source>
        <dbReference type="EMBL" id="CAL4199042.1"/>
    </source>
</evidence>
<reference evidence="7 8" key="1">
    <citation type="submission" date="2024-05" db="EMBL/GenBank/DDBJ databases">
        <authorList>
            <person name="Wallberg A."/>
        </authorList>
    </citation>
    <scope>NUCLEOTIDE SEQUENCE [LARGE SCALE GENOMIC DNA]</scope>
</reference>
<evidence type="ECO:0000256" key="5">
    <source>
        <dbReference type="SAM" id="Phobius"/>
    </source>
</evidence>